<evidence type="ECO:0000256" key="3">
    <source>
        <dbReference type="ARBA" id="ARBA00022833"/>
    </source>
</evidence>
<dbReference type="SMART" id="SM00575">
    <property type="entry name" value="ZnF_PMZ"/>
    <property type="match status" value="1"/>
</dbReference>
<keyword evidence="3" id="KW-0862">Zinc</keyword>
<feature type="region of interest" description="Disordered" evidence="5">
    <location>
        <begin position="257"/>
        <end position="306"/>
    </location>
</feature>
<feature type="non-terminal residue" evidence="7">
    <location>
        <position position="306"/>
    </location>
</feature>
<dbReference type="InterPro" id="IPR006564">
    <property type="entry name" value="Znf_PMZ"/>
</dbReference>
<reference evidence="7 8" key="1">
    <citation type="submission" date="2024-11" db="EMBL/GenBank/DDBJ databases">
        <title>Chromosome-level genome assembly of Eucalyptus globulus Labill. provides insights into its genome evolution.</title>
        <authorList>
            <person name="Li X."/>
        </authorList>
    </citation>
    <scope>NUCLEOTIDE SEQUENCE [LARGE SCALE GENOMIC DNA]</scope>
    <source>
        <strain evidence="7">CL2024</strain>
        <tissue evidence="7">Fresh tender leaves</tissue>
    </source>
</reference>
<evidence type="ECO:0000313" key="8">
    <source>
        <dbReference type="Proteomes" id="UP001634007"/>
    </source>
</evidence>
<keyword evidence="2 4" id="KW-0863">Zinc-finger</keyword>
<dbReference type="PANTHER" id="PTHR31973">
    <property type="entry name" value="POLYPROTEIN, PUTATIVE-RELATED"/>
    <property type="match status" value="1"/>
</dbReference>
<name>A0ABD3KYA3_EUCGL</name>
<feature type="compositionally biased region" description="Low complexity" evidence="5">
    <location>
        <begin position="270"/>
        <end position="280"/>
    </location>
</feature>
<evidence type="ECO:0000256" key="4">
    <source>
        <dbReference type="PROSITE-ProRule" id="PRU00325"/>
    </source>
</evidence>
<keyword evidence="8" id="KW-1185">Reference proteome</keyword>
<sequence length="306" mass="35479">GLIGAVADLLPAAEHRMCARHIYANWGKKHKGIQMQRLFWQCAKSNTRTEYDEHSQALKKISPCAYHDLVQTEPKHWYKAFFNTDVKCDIVDNNLCEAFNGKIIHARCKSIYSMLEEMRIMMMTMMHRQRDACAKWKRNCVDVFKRDCSCRKWQLTGIPCPHAISAINHRQEDAYNYIDECYKKAKFLAAYENMMMPIRGERFWKKTHRESPEPLPSRVERGRRKQKRSREEGEVASGTRMSRIGMKMTCRTCLKTGHNSSTCPIKKIRSTSSQTQFSRQKNPVQRRNKNASGSAGSSTSMDPPTN</sequence>
<evidence type="ECO:0000313" key="7">
    <source>
        <dbReference type="EMBL" id="KAL3740835.1"/>
    </source>
</evidence>
<dbReference type="PANTHER" id="PTHR31973:SF189">
    <property type="entry name" value="TRANSPOSASE, MUDR, PLANT, MULE TRANSPOSASE DOMAIN PROTEIN-RELATED"/>
    <property type="match status" value="1"/>
</dbReference>
<accession>A0ABD3KYA3</accession>
<feature type="non-terminal residue" evidence="7">
    <location>
        <position position="1"/>
    </location>
</feature>
<keyword evidence="1" id="KW-0479">Metal-binding</keyword>
<dbReference type="Proteomes" id="UP001634007">
    <property type="component" value="Unassembled WGS sequence"/>
</dbReference>
<evidence type="ECO:0000256" key="1">
    <source>
        <dbReference type="ARBA" id="ARBA00022723"/>
    </source>
</evidence>
<evidence type="ECO:0000256" key="5">
    <source>
        <dbReference type="SAM" id="MobiDB-lite"/>
    </source>
</evidence>
<feature type="region of interest" description="Disordered" evidence="5">
    <location>
        <begin position="207"/>
        <end position="241"/>
    </location>
</feature>
<dbReference type="EMBL" id="JBJKBG010000005">
    <property type="protein sequence ID" value="KAL3740835.1"/>
    <property type="molecule type" value="Genomic_DNA"/>
</dbReference>
<gene>
    <name evidence="7" type="ORF">ACJRO7_022024</name>
</gene>
<dbReference type="GO" id="GO:0008270">
    <property type="term" value="F:zinc ion binding"/>
    <property type="evidence" value="ECO:0007669"/>
    <property type="project" value="UniProtKB-KW"/>
</dbReference>
<feature type="compositionally biased region" description="Polar residues" evidence="5">
    <location>
        <begin position="290"/>
        <end position="306"/>
    </location>
</feature>
<dbReference type="InterPro" id="IPR007527">
    <property type="entry name" value="Znf_SWIM"/>
</dbReference>
<dbReference type="AlphaFoldDB" id="A0ABD3KYA3"/>
<protein>
    <recommendedName>
        <fullName evidence="6">SWIM-type domain-containing protein</fullName>
    </recommendedName>
</protein>
<dbReference type="Pfam" id="PF04434">
    <property type="entry name" value="SWIM"/>
    <property type="match status" value="1"/>
</dbReference>
<feature type="domain" description="SWIM-type" evidence="6">
    <location>
        <begin position="139"/>
        <end position="171"/>
    </location>
</feature>
<proteinExistence type="predicted"/>
<dbReference type="PROSITE" id="PS50966">
    <property type="entry name" value="ZF_SWIM"/>
    <property type="match status" value="1"/>
</dbReference>
<evidence type="ECO:0000256" key="2">
    <source>
        <dbReference type="ARBA" id="ARBA00022771"/>
    </source>
</evidence>
<comment type="caution">
    <text evidence="7">The sequence shown here is derived from an EMBL/GenBank/DDBJ whole genome shotgun (WGS) entry which is preliminary data.</text>
</comment>
<organism evidence="7 8">
    <name type="scientific">Eucalyptus globulus</name>
    <name type="common">Tasmanian blue gum</name>
    <dbReference type="NCBI Taxonomy" id="34317"/>
    <lineage>
        <taxon>Eukaryota</taxon>
        <taxon>Viridiplantae</taxon>
        <taxon>Streptophyta</taxon>
        <taxon>Embryophyta</taxon>
        <taxon>Tracheophyta</taxon>
        <taxon>Spermatophyta</taxon>
        <taxon>Magnoliopsida</taxon>
        <taxon>eudicotyledons</taxon>
        <taxon>Gunneridae</taxon>
        <taxon>Pentapetalae</taxon>
        <taxon>rosids</taxon>
        <taxon>malvids</taxon>
        <taxon>Myrtales</taxon>
        <taxon>Myrtaceae</taxon>
        <taxon>Myrtoideae</taxon>
        <taxon>Eucalypteae</taxon>
        <taxon>Eucalyptus</taxon>
    </lineage>
</organism>
<evidence type="ECO:0000259" key="6">
    <source>
        <dbReference type="PROSITE" id="PS50966"/>
    </source>
</evidence>